<dbReference type="SMART" id="SM00220">
    <property type="entry name" value="S_TKc"/>
    <property type="match status" value="1"/>
</dbReference>
<evidence type="ECO:0000256" key="3">
    <source>
        <dbReference type="ARBA" id="ARBA00022741"/>
    </source>
</evidence>
<sequence>MELASCARVFEAQIQSYQGDDPLDPWDRYVTWAEGCLPVQDGQKHISALLEQLVKTFLNEKRYHHDTRFVNHCIALAAFLNTPSQFFDYLYSQGIGTKVSAFYITWAQYLGNEGNMQEAGATLQKGIHNQAEPMEKLQQLYRQFQSCIFQNSSPIQVSAAQPLQNSQSTNQMAPPKDVPDPGDQACVIKNQGSVLAGTRCSSGEVEKVEYVTYISKSAVLPKPSSASSGYEQVAVYNKSQLVCEGSELSFEELRAKRYFKKYERLRRQKEQEKEEEDYAKRKESALLELQLLHQKFEQLNGLLTLKDPVETKLEEASALQTVSTRTELHPAVVPYASLPQDWAVAHPTTNLQTSWCLGPDQLPSSTSAALSPVPQPVKAIGHQTTLSSLMEAADNKDASKATLDLGELQNGLLQLDINSSAVSLPTQEHSNFTHGHDIVQQCSNKSTSGPKIGGCTETKEVPKVGHSPFVSGNTSQITPNTSLGGVMQATPFKVQPSPTVHTREALGFVMDMFQIPLLHETSLLEDSKEMFEAYCRKSETCRNMRANDFAPVTPAFSIFEDEPEKENSRIPQHKNKTTEVGALGKCLSTACAAPLKEGTRTTEFLMDDSTGWTVPGSNKTLAPSPNNTRDFAHAAQLASTPFNYVPTYSWQNVEDKENAALHDGGKMALDCPEELHMQASKTRNFSPVQEQVHEESFSAQQTTICAENRPHQNVKTPAIVENPWDDGLICKLLSGLSKPLSTYSNTFEWKLNLPAIKLKTEIVLGSNTFYVDCLLGEGAFAYIYQASVLDANNPRNNQKVILKVQKPANPWEFYIATQLRERLHSSVRHLYIHFYSGHFFQNGSILVGELYNYGTLLNTVNIYKKLPEKVMPQALVFYFAIKILYMVEELHNCGIIHGDIKPDNFVLGERFLDNDTCDIDGLSHGLTLIDMGQSIDMTLFPEGPAFTGKCETSGFQCVEMLTHKPWNYQTDYFGIAGTVYCMLFGTYMKVREEGGVWKTEGVFRRVPNAELWQEFFHTLINIPNCYRLPSLRALRERLRDFFNKSFAKNIKFFRNRLVVLLLEHKRAKK</sequence>
<dbReference type="InterPro" id="IPR017441">
    <property type="entry name" value="Protein_kinase_ATP_BS"/>
</dbReference>
<evidence type="ECO:0000313" key="12">
    <source>
        <dbReference type="EMBL" id="KYO18415.1"/>
    </source>
</evidence>
<comment type="subcellular location">
    <subcellularLocation>
        <location evidence="1">Chromosome</location>
        <location evidence="1">Centromere</location>
        <location evidence="1">Kinetochore</location>
    </subcellularLocation>
</comment>
<evidence type="ECO:0000259" key="10">
    <source>
        <dbReference type="PROSITE" id="PS50011"/>
    </source>
</evidence>
<keyword evidence="13" id="KW-1185">Reference proteome</keyword>
<dbReference type="SUPFAM" id="SSF56112">
    <property type="entry name" value="Protein kinase-like (PK-like)"/>
    <property type="match status" value="1"/>
</dbReference>
<evidence type="ECO:0000259" key="11">
    <source>
        <dbReference type="PROSITE" id="PS51489"/>
    </source>
</evidence>
<evidence type="ECO:0000256" key="2">
    <source>
        <dbReference type="ARBA" id="ARBA00022454"/>
    </source>
</evidence>
<dbReference type="Proteomes" id="UP000050525">
    <property type="component" value="Unassembled WGS sequence"/>
</dbReference>
<dbReference type="GO" id="GO:0005524">
    <property type="term" value="F:ATP binding"/>
    <property type="evidence" value="ECO:0007669"/>
    <property type="project" value="UniProtKB-UniRule"/>
</dbReference>
<dbReference type="PROSITE" id="PS00107">
    <property type="entry name" value="PROTEIN_KINASE_ATP"/>
    <property type="match status" value="1"/>
</dbReference>
<evidence type="ECO:0000256" key="1">
    <source>
        <dbReference type="ARBA" id="ARBA00004629"/>
    </source>
</evidence>
<dbReference type="PROSITE" id="PS51489">
    <property type="entry name" value="BUB1_N"/>
    <property type="match status" value="1"/>
</dbReference>
<dbReference type="OrthoDB" id="248495at2759"/>
<dbReference type="SMART" id="SM00777">
    <property type="entry name" value="Mad3_BUB1_I"/>
    <property type="match status" value="1"/>
</dbReference>
<comment type="caution">
    <text evidence="12">The sequence shown here is derived from an EMBL/GenBank/DDBJ whole genome shotgun (WGS) entry which is preliminary data.</text>
</comment>
<evidence type="ECO:0000256" key="5">
    <source>
        <dbReference type="ARBA" id="ARBA00022840"/>
    </source>
</evidence>
<keyword evidence="3 7" id="KW-0547">Nucleotide-binding</keyword>
<evidence type="ECO:0000256" key="4">
    <source>
        <dbReference type="ARBA" id="ARBA00022838"/>
    </source>
</evidence>
<dbReference type="RefSeq" id="XP_014453677.1">
    <property type="nucleotide sequence ID" value="XM_014598191.3"/>
</dbReference>
<dbReference type="InterPro" id="IPR000719">
    <property type="entry name" value="Prot_kinase_dom"/>
</dbReference>
<accession>A0A151M1M0</accession>
<protein>
    <submittedName>
        <fullName evidence="12">Mitotic checkpoint serine/threonine-protein kinase BUB1</fullName>
    </submittedName>
</protein>
<keyword evidence="2" id="KW-0158">Chromosome</keyword>
<reference evidence="12 13" key="1">
    <citation type="journal article" date="2012" name="Genome Biol.">
        <title>Sequencing three crocodilian genomes to illuminate the evolution of archosaurs and amniotes.</title>
        <authorList>
            <person name="St John J.A."/>
            <person name="Braun E.L."/>
            <person name="Isberg S.R."/>
            <person name="Miles L.G."/>
            <person name="Chong A.Y."/>
            <person name="Gongora J."/>
            <person name="Dalzell P."/>
            <person name="Moran C."/>
            <person name="Bed'hom B."/>
            <person name="Abzhanov A."/>
            <person name="Burgess S.C."/>
            <person name="Cooksey A.M."/>
            <person name="Castoe T.A."/>
            <person name="Crawford N.G."/>
            <person name="Densmore L.D."/>
            <person name="Drew J.C."/>
            <person name="Edwards S.V."/>
            <person name="Faircloth B.C."/>
            <person name="Fujita M.K."/>
            <person name="Greenwold M.J."/>
            <person name="Hoffmann F.G."/>
            <person name="Howard J.M."/>
            <person name="Iguchi T."/>
            <person name="Janes D.E."/>
            <person name="Khan S.Y."/>
            <person name="Kohno S."/>
            <person name="de Koning A.J."/>
            <person name="Lance S.L."/>
            <person name="McCarthy F.M."/>
            <person name="McCormack J.E."/>
            <person name="Merchant M.E."/>
            <person name="Peterson D.G."/>
            <person name="Pollock D.D."/>
            <person name="Pourmand N."/>
            <person name="Raney B.J."/>
            <person name="Roessler K.A."/>
            <person name="Sanford J.R."/>
            <person name="Sawyer R.H."/>
            <person name="Schmidt C.J."/>
            <person name="Triplett E.W."/>
            <person name="Tuberville T.D."/>
            <person name="Venegas-Anaya M."/>
            <person name="Howard J.T."/>
            <person name="Jarvis E.D."/>
            <person name="Guillette L.J.Jr."/>
            <person name="Glenn T.C."/>
            <person name="Green R.E."/>
            <person name="Ray D.A."/>
        </authorList>
    </citation>
    <scope>NUCLEOTIDE SEQUENCE [LARGE SCALE GENOMIC DNA]</scope>
    <source>
        <strain evidence="12">KSC_2009_1</strain>
    </source>
</reference>
<dbReference type="InterPro" id="IPR011009">
    <property type="entry name" value="Kinase-like_dom_sf"/>
</dbReference>
<evidence type="ECO:0000256" key="8">
    <source>
        <dbReference type="SAM" id="Coils"/>
    </source>
</evidence>
<evidence type="ECO:0000256" key="6">
    <source>
        <dbReference type="ARBA" id="ARBA00023328"/>
    </source>
</evidence>
<dbReference type="KEGG" id="amj:102562842"/>
<dbReference type="AlphaFoldDB" id="A0A151M1M0"/>
<dbReference type="CTD" id="699"/>
<feature type="compositionally biased region" description="Polar residues" evidence="9">
    <location>
        <begin position="160"/>
        <end position="172"/>
    </location>
</feature>
<keyword evidence="12" id="KW-0808">Transferase</keyword>
<gene>
    <name evidence="12" type="primary">BUB1</name>
    <name evidence="12" type="ORF">Y1Q_0008529</name>
</gene>
<dbReference type="GO" id="GO:0051754">
    <property type="term" value="P:meiotic sister chromatid cohesion, centromeric"/>
    <property type="evidence" value="ECO:0007669"/>
    <property type="project" value="TreeGrafter"/>
</dbReference>
<dbReference type="FunFam" id="1.10.510.10:FF:000390">
    <property type="entry name" value="Mitotic checkpoint serine/threonine-protein kinase BUB1"/>
    <property type="match status" value="1"/>
</dbReference>
<dbReference type="GeneID" id="102562842"/>
<feature type="binding site" evidence="7">
    <location>
        <position position="803"/>
    </location>
    <ligand>
        <name>ATP</name>
        <dbReference type="ChEBI" id="CHEBI:30616"/>
    </ligand>
</feature>
<dbReference type="PROSITE" id="PS00108">
    <property type="entry name" value="PROTEIN_KINASE_ST"/>
    <property type="match status" value="1"/>
</dbReference>
<keyword evidence="8" id="KW-0175">Coiled coil</keyword>
<dbReference type="GO" id="GO:0000776">
    <property type="term" value="C:kinetochore"/>
    <property type="evidence" value="ECO:0007669"/>
    <property type="project" value="UniProtKB-KW"/>
</dbReference>
<keyword evidence="4" id="KW-0995">Kinetochore</keyword>
<dbReference type="InterPro" id="IPR013212">
    <property type="entry name" value="Mad3/Bub1_I"/>
</dbReference>
<feature type="domain" description="Protein kinase" evidence="10">
    <location>
        <begin position="769"/>
        <end position="1042"/>
    </location>
</feature>
<evidence type="ECO:0000256" key="7">
    <source>
        <dbReference type="PROSITE-ProRule" id="PRU10141"/>
    </source>
</evidence>
<dbReference type="Pfam" id="PF08311">
    <property type="entry name" value="Mad3_BUB1_I"/>
    <property type="match status" value="1"/>
</dbReference>
<proteinExistence type="predicted"/>
<feature type="region of interest" description="Disordered" evidence="9">
    <location>
        <begin position="160"/>
        <end position="180"/>
    </location>
</feature>
<dbReference type="Gene3D" id="1.10.510.10">
    <property type="entry name" value="Transferase(Phosphotransferase) domain 1"/>
    <property type="match status" value="1"/>
</dbReference>
<name>A0A151M1M0_ALLMI</name>
<feature type="coiled-coil region" evidence="8">
    <location>
        <begin position="255"/>
        <end position="282"/>
    </location>
</feature>
<dbReference type="STRING" id="8496.A0A151M1M0"/>
<dbReference type="Pfam" id="PF00069">
    <property type="entry name" value="Pkinase"/>
    <property type="match status" value="1"/>
</dbReference>
<keyword evidence="5 7" id="KW-0067">ATP-binding</keyword>
<dbReference type="GO" id="GO:0004672">
    <property type="term" value="F:protein kinase activity"/>
    <property type="evidence" value="ECO:0007669"/>
    <property type="project" value="InterPro"/>
</dbReference>
<dbReference type="PANTHER" id="PTHR14030:SF26">
    <property type="entry name" value="MITOTIC CHECKPOINT SERINE_THREONINE-PROTEIN KINASE BUB1"/>
    <property type="match status" value="1"/>
</dbReference>
<dbReference type="GO" id="GO:0005634">
    <property type="term" value="C:nucleus"/>
    <property type="evidence" value="ECO:0007669"/>
    <property type="project" value="TreeGrafter"/>
</dbReference>
<keyword evidence="12" id="KW-0418">Kinase</keyword>
<dbReference type="GO" id="GO:0007094">
    <property type="term" value="P:mitotic spindle assembly checkpoint signaling"/>
    <property type="evidence" value="ECO:0007669"/>
    <property type="project" value="InterPro"/>
</dbReference>
<dbReference type="Gene3D" id="1.25.40.430">
    <property type="match status" value="1"/>
</dbReference>
<evidence type="ECO:0000313" key="13">
    <source>
        <dbReference type="Proteomes" id="UP000050525"/>
    </source>
</evidence>
<feature type="domain" description="BUB1 N-terminal" evidence="11">
    <location>
        <begin position="10"/>
        <end position="168"/>
    </location>
</feature>
<dbReference type="InterPro" id="IPR008271">
    <property type="entry name" value="Ser/Thr_kinase_AS"/>
</dbReference>
<dbReference type="PANTHER" id="PTHR14030">
    <property type="entry name" value="MITOTIC CHECKPOINT SERINE/THREONINE-PROTEIN KINASE BUB1"/>
    <property type="match status" value="1"/>
</dbReference>
<keyword evidence="6" id="KW-0137">Centromere</keyword>
<dbReference type="PROSITE" id="PS50011">
    <property type="entry name" value="PROTEIN_KINASE_DOM"/>
    <property type="match status" value="1"/>
</dbReference>
<dbReference type="InterPro" id="IPR015661">
    <property type="entry name" value="Bub1/Mad3"/>
</dbReference>
<evidence type="ECO:0000256" key="9">
    <source>
        <dbReference type="SAM" id="MobiDB-lite"/>
    </source>
</evidence>
<dbReference type="eggNOG" id="KOG1166">
    <property type="taxonomic scope" value="Eukaryota"/>
</dbReference>
<dbReference type="EMBL" id="AKHW03006817">
    <property type="protein sequence ID" value="KYO18415.1"/>
    <property type="molecule type" value="Genomic_DNA"/>
</dbReference>
<dbReference type="Gene3D" id="6.10.130.20">
    <property type="match status" value="1"/>
</dbReference>
<organism evidence="12 13">
    <name type="scientific">Alligator mississippiensis</name>
    <name type="common">American alligator</name>
    <dbReference type="NCBI Taxonomy" id="8496"/>
    <lineage>
        <taxon>Eukaryota</taxon>
        <taxon>Metazoa</taxon>
        <taxon>Chordata</taxon>
        <taxon>Craniata</taxon>
        <taxon>Vertebrata</taxon>
        <taxon>Euteleostomi</taxon>
        <taxon>Archelosauria</taxon>
        <taxon>Archosauria</taxon>
        <taxon>Crocodylia</taxon>
        <taxon>Alligatoridae</taxon>
        <taxon>Alligatorinae</taxon>
        <taxon>Alligator</taxon>
    </lineage>
</organism>